<feature type="signal peptide" evidence="4">
    <location>
        <begin position="1"/>
        <end position="24"/>
    </location>
</feature>
<evidence type="ECO:0000256" key="4">
    <source>
        <dbReference type="SAM" id="SignalP"/>
    </source>
</evidence>
<keyword evidence="2" id="KW-0813">Transport</keyword>
<accession>A0ABC8R677</accession>
<dbReference type="PRINTS" id="PR00382">
    <property type="entry name" value="LIPIDTRNSFER"/>
</dbReference>
<organism evidence="6 7">
    <name type="scientific">Ilex paraguariensis</name>
    <name type="common">yerba mate</name>
    <dbReference type="NCBI Taxonomy" id="185542"/>
    <lineage>
        <taxon>Eukaryota</taxon>
        <taxon>Viridiplantae</taxon>
        <taxon>Streptophyta</taxon>
        <taxon>Embryophyta</taxon>
        <taxon>Tracheophyta</taxon>
        <taxon>Spermatophyta</taxon>
        <taxon>Magnoliopsida</taxon>
        <taxon>eudicotyledons</taxon>
        <taxon>Gunneridae</taxon>
        <taxon>Pentapetalae</taxon>
        <taxon>asterids</taxon>
        <taxon>campanulids</taxon>
        <taxon>Aquifoliales</taxon>
        <taxon>Aquifoliaceae</taxon>
        <taxon>Ilex</taxon>
    </lineage>
</organism>
<keyword evidence="3" id="KW-0446">Lipid-binding</keyword>
<feature type="chain" id="PRO_5044762898" description="Bifunctional inhibitor/plant lipid transfer protein/seed storage helical domain-containing protein" evidence="4">
    <location>
        <begin position="25"/>
        <end position="118"/>
    </location>
</feature>
<proteinExistence type="inferred from homology"/>
<evidence type="ECO:0000256" key="1">
    <source>
        <dbReference type="ARBA" id="ARBA00009748"/>
    </source>
</evidence>
<keyword evidence="4" id="KW-0732">Signal</keyword>
<keyword evidence="7" id="KW-1185">Reference proteome</keyword>
<dbReference type="SUPFAM" id="SSF47699">
    <property type="entry name" value="Bifunctional inhibitor/lipid-transfer protein/seed storage 2S albumin"/>
    <property type="match status" value="1"/>
</dbReference>
<dbReference type="Gene3D" id="1.10.110.10">
    <property type="entry name" value="Plant lipid-transfer and hydrophobic proteins"/>
    <property type="match status" value="1"/>
</dbReference>
<dbReference type="CDD" id="cd01960">
    <property type="entry name" value="nsLTP1"/>
    <property type="match status" value="1"/>
</dbReference>
<dbReference type="Proteomes" id="UP001642360">
    <property type="component" value="Unassembled WGS sequence"/>
</dbReference>
<reference evidence="6 7" key="1">
    <citation type="submission" date="2024-02" db="EMBL/GenBank/DDBJ databases">
        <authorList>
            <person name="Vignale AGUSTIN F."/>
            <person name="Sosa J E."/>
            <person name="Modenutti C."/>
        </authorList>
    </citation>
    <scope>NUCLEOTIDE SEQUENCE [LARGE SCALE GENOMIC DNA]</scope>
</reference>
<dbReference type="GO" id="GO:0008289">
    <property type="term" value="F:lipid binding"/>
    <property type="evidence" value="ECO:0007669"/>
    <property type="project" value="UniProtKB-KW"/>
</dbReference>
<evidence type="ECO:0000259" key="5">
    <source>
        <dbReference type="Pfam" id="PF14368"/>
    </source>
</evidence>
<comment type="similarity">
    <text evidence="1">Belongs to the plant LTP family.</text>
</comment>
<gene>
    <name evidence="6" type="ORF">ILEXP_LOCUS7965</name>
</gene>
<comment type="caution">
    <text evidence="6">The sequence shown here is derived from an EMBL/GenBank/DDBJ whole genome shotgun (WGS) entry which is preliminary data.</text>
</comment>
<sequence>MENMSRQLIWAVAILLLVARSAMAAPSCAQVKHETTPCLTFLQLQGEVIQDPSPACCSGIKYIASQANTKADRISMCDCVKEALSSILYDPQRLPLLPNLCGVKLNLPPIDQNYNCDE</sequence>
<dbReference type="InterPro" id="IPR016140">
    <property type="entry name" value="Bifunc_inhib/LTP/seed_store"/>
</dbReference>
<feature type="domain" description="Bifunctional inhibitor/plant lipid transfer protein/seed storage helical" evidence="5">
    <location>
        <begin position="17"/>
        <end position="105"/>
    </location>
</feature>
<evidence type="ECO:0000256" key="2">
    <source>
        <dbReference type="ARBA" id="ARBA00022448"/>
    </source>
</evidence>
<dbReference type="AlphaFoldDB" id="A0ABC8R677"/>
<evidence type="ECO:0000313" key="7">
    <source>
        <dbReference type="Proteomes" id="UP001642360"/>
    </source>
</evidence>
<dbReference type="PANTHER" id="PTHR33076">
    <property type="entry name" value="NON-SPECIFIC LIPID-TRANSFER PROTEIN 2-RELATED"/>
    <property type="match status" value="1"/>
</dbReference>
<name>A0ABC8R677_9AQUA</name>
<dbReference type="InterPro" id="IPR036312">
    <property type="entry name" value="Bifun_inhib/LTP/seed_sf"/>
</dbReference>
<protein>
    <recommendedName>
        <fullName evidence="5">Bifunctional inhibitor/plant lipid transfer protein/seed storage helical domain-containing protein</fullName>
    </recommendedName>
</protein>
<evidence type="ECO:0000313" key="6">
    <source>
        <dbReference type="EMBL" id="CAK9140508.1"/>
    </source>
</evidence>
<dbReference type="Pfam" id="PF14368">
    <property type="entry name" value="LTP_2"/>
    <property type="match status" value="1"/>
</dbReference>
<dbReference type="EMBL" id="CAUOFW020001051">
    <property type="protein sequence ID" value="CAK9140508.1"/>
    <property type="molecule type" value="Genomic_DNA"/>
</dbReference>
<evidence type="ECO:0000256" key="3">
    <source>
        <dbReference type="ARBA" id="ARBA00023121"/>
    </source>
</evidence>
<dbReference type="InterPro" id="IPR000528">
    <property type="entry name" value="Plant_nsLTP"/>
</dbReference>